<dbReference type="EMBL" id="QFFZ01000007">
    <property type="protein sequence ID" value="TEB12372.1"/>
    <property type="molecule type" value="Genomic_DNA"/>
</dbReference>
<keyword evidence="2" id="KW-1185">Reference proteome</keyword>
<evidence type="ECO:0000313" key="1">
    <source>
        <dbReference type="EMBL" id="TEB12372.1"/>
    </source>
</evidence>
<evidence type="ECO:0008006" key="3">
    <source>
        <dbReference type="Google" id="ProtNLM"/>
    </source>
</evidence>
<organism evidence="1 2">
    <name type="scientific">Pelotomaculum propionicicum</name>
    <dbReference type="NCBI Taxonomy" id="258475"/>
    <lineage>
        <taxon>Bacteria</taxon>
        <taxon>Bacillati</taxon>
        <taxon>Bacillota</taxon>
        <taxon>Clostridia</taxon>
        <taxon>Eubacteriales</taxon>
        <taxon>Desulfotomaculaceae</taxon>
        <taxon>Pelotomaculum</taxon>
    </lineage>
</organism>
<dbReference type="AlphaFoldDB" id="A0A4Y7RUK5"/>
<accession>A0A4Y7RUK5</accession>
<dbReference type="Proteomes" id="UP000297597">
    <property type="component" value="Unassembled WGS sequence"/>
</dbReference>
<reference evidence="1 2" key="1">
    <citation type="journal article" date="2018" name="Environ. Microbiol.">
        <title>Novel energy conservation strategies and behaviour of Pelotomaculum schinkii driving syntrophic propionate catabolism.</title>
        <authorList>
            <person name="Hidalgo-Ahumada C.A.P."/>
            <person name="Nobu M.K."/>
            <person name="Narihiro T."/>
            <person name="Tamaki H."/>
            <person name="Liu W.T."/>
            <person name="Kamagata Y."/>
            <person name="Stams A.J.M."/>
            <person name="Imachi H."/>
            <person name="Sousa D.Z."/>
        </authorList>
    </citation>
    <scope>NUCLEOTIDE SEQUENCE [LARGE SCALE GENOMIC DNA]</scope>
    <source>
        <strain evidence="1 2">MGP</strain>
    </source>
</reference>
<name>A0A4Y7RUK5_9FIRM</name>
<proteinExistence type="predicted"/>
<dbReference type="OrthoDB" id="1806726at2"/>
<dbReference type="Gene3D" id="1.10.1660.10">
    <property type="match status" value="1"/>
</dbReference>
<comment type="caution">
    <text evidence="1">The sequence shown here is derived from an EMBL/GenBank/DDBJ whole genome shotgun (WGS) entry which is preliminary data.</text>
</comment>
<protein>
    <recommendedName>
        <fullName evidence="3">Helix-turn-helix domain-containing protein</fullName>
    </recommendedName>
</protein>
<sequence>MDATGKYLSTAEVGEALGITPAAVRRLVREGLLEVKERKLYKTGEDYYFDQAEVQDLLPQMPGFKRKWQNEEDSRLGARKAAFMRLAAVKKTLRHGDIKNNFLLSLESYPEKTAALLRASYFLYHLNHFAKGGEEYLYDLKEKVIRKFLLDYTPENGLEVSFIKGGPRVYLCAACRSKAKNMGLDYSKYKSIYDGCPQCRKENDYYSLFEFKVEYGEHRFCFHTPYHIARKWFEEGRGLPGKTSERGKEEAFPFGRPISEAEARAVTLDEVTRELTSFLGG</sequence>
<evidence type="ECO:0000313" key="2">
    <source>
        <dbReference type="Proteomes" id="UP000297597"/>
    </source>
</evidence>
<dbReference type="RefSeq" id="WP_134212868.1">
    <property type="nucleotide sequence ID" value="NZ_QFFZ01000007.1"/>
</dbReference>
<gene>
    <name evidence="1" type="ORF">Pmgp_00989</name>
</gene>